<sequence length="475" mass="54809">MFPGIHHHHKKTSFSIQSNMYTKSTYSPGYTITTRRHPSRPNAICTTIAHIQWDTQSPQENILLHPIQYVPQKHIFAGIHNHYKKTDQSNMYPNSTSNIAIEIHNHHKKTSFSIQSNMYPNSTYSPTYSPRYTITTRRHPSPSNPICTPIAHIRWDTQSPQEDILLHPFQYVPQLSIFAVIHSHQKKTSFSTQSNMYPNSTCSPGYTITTRKHPSPSNPISHIRRDTQSPQENILLHPIQYVPQKHIFAGIHNHYKKTSFSIQSNMYPNSTYSPRYTITIRRHPSLSNPICTPIAHIRLTKRRHPSPSNPICTPIAHVPRDTPSPQENILLHPIQYVPQKHIFAGIHNHYKKTSFSIQSNMYPNNTYSPGYTSTIRRHPSIHPIPIAHIHGIHNTTKKHPYSIQYGYTITIRKHPSPSINMYPKSTYSPGYTITIRRHPIFSIQSNTQSLQENTSPSIRYPKNTITIRRHPSPIQ</sequence>
<feature type="region of interest" description="Disordered" evidence="1">
    <location>
        <begin position="201"/>
        <end position="224"/>
    </location>
</feature>
<dbReference type="EMBL" id="CAHIKZ030002187">
    <property type="protein sequence ID" value="CAE1282492.1"/>
    <property type="molecule type" value="Genomic_DNA"/>
</dbReference>
<comment type="caution">
    <text evidence="2">The sequence shown here is derived from an EMBL/GenBank/DDBJ whole genome shotgun (WGS) entry which is preliminary data.</text>
</comment>
<proteinExistence type="predicted"/>
<reference evidence="2" key="1">
    <citation type="submission" date="2021-01" db="EMBL/GenBank/DDBJ databases">
        <authorList>
            <person name="Li R."/>
            <person name="Bekaert M."/>
        </authorList>
    </citation>
    <scope>NUCLEOTIDE SEQUENCE</scope>
    <source>
        <strain evidence="2">Farmed</strain>
    </source>
</reference>
<evidence type="ECO:0000313" key="3">
    <source>
        <dbReference type="Proteomes" id="UP000597762"/>
    </source>
</evidence>
<evidence type="ECO:0000313" key="2">
    <source>
        <dbReference type="EMBL" id="CAE1282492.1"/>
    </source>
</evidence>
<gene>
    <name evidence="2" type="ORF">SPHA_43496</name>
</gene>
<evidence type="ECO:0000256" key="1">
    <source>
        <dbReference type="SAM" id="MobiDB-lite"/>
    </source>
</evidence>
<dbReference type="AlphaFoldDB" id="A0A812CUG6"/>
<keyword evidence="3" id="KW-1185">Reference proteome</keyword>
<organism evidence="2 3">
    <name type="scientific">Acanthosepion pharaonis</name>
    <name type="common">Pharaoh cuttlefish</name>
    <name type="synonym">Sepia pharaonis</name>
    <dbReference type="NCBI Taxonomy" id="158019"/>
    <lineage>
        <taxon>Eukaryota</taxon>
        <taxon>Metazoa</taxon>
        <taxon>Spiralia</taxon>
        <taxon>Lophotrochozoa</taxon>
        <taxon>Mollusca</taxon>
        <taxon>Cephalopoda</taxon>
        <taxon>Coleoidea</taxon>
        <taxon>Decapodiformes</taxon>
        <taxon>Sepiida</taxon>
        <taxon>Sepiina</taxon>
        <taxon>Sepiidae</taxon>
        <taxon>Acanthosepion</taxon>
    </lineage>
</organism>
<protein>
    <submittedName>
        <fullName evidence="2">Uncharacterized protein</fullName>
    </submittedName>
</protein>
<name>A0A812CUG6_ACAPH</name>
<dbReference type="Proteomes" id="UP000597762">
    <property type="component" value="Unassembled WGS sequence"/>
</dbReference>
<accession>A0A812CUG6</accession>